<proteinExistence type="predicted"/>
<accession>A0A6J5L5U7</accession>
<reference evidence="1" key="1">
    <citation type="submission" date="2020-04" db="EMBL/GenBank/DDBJ databases">
        <authorList>
            <person name="Chiriac C."/>
            <person name="Salcher M."/>
            <person name="Ghai R."/>
            <person name="Kavagutti S V."/>
        </authorList>
    </citation>
    <scope>NUCLEOTIDE SEQUENCE</scope>
</reference>
<dbReference type="EMBL" id="LR796235">
    <property type="protein sequence ID" value="CAB4130098.1"/>
    <property type="molecule type" value="Genomic_DNA"/>
</dbReference>
<sequence>MKYLVTESQIDRVIFKYLDIQDFVLYDDKRKFNNYIYFLNNITDDTAQISVYLTNSLGDVRNWVYVNGELIQRLSGFFSIDEDECLETIERWVSNVLNKEVGRIENTDNTGAHYRLYKNK</sequence>
<organism evidence="1">
    <name type="scientific">uncultured Caudovirales phage</name>
    <dbReference type="NCBI Taxonomy" id="2100421"/>
    <lineage>
        <taxon>Viruses</taxon>
        <taxon>Duplodnaviria</taxon>
        <taxon>Heunggongvirae</taxon>
        <taxon>Uroviricota</taxon>
        <taxon>Caudoviricetes</taxon>
        <taxon>Peduoviridae</taxon>
        <taxon>Maltschvirus</taxon>
        <taxon>Maltschvirus maltsch</taxon>
    </lineage>
</organism>
<gene>
    <name evidence="1" type="ORF">UFOVP117_254</name>
</gene>
<protein>
    <submittedName>
        <fullName evidence="1">Uncharacterized protein</fullName>
    </submittedName>
</protein>
<name>A0A6J5L5U7_9CAUD</name>
<evidence type="ECO:0000313" key="1">
    <source>
        <dbReference type="EMBL" id="CAB4130098.1"/>
    </source>
</evidence>